<dbReference type="AlphaFoldDB" id="A0AAN1WF73"/>
<dbReference type="EMBL" id="AP023086">
    <property type="protein sequence ID" value="BCD96487.1"/>
    <property type="molecule type" value="Genomic_DNA"/>
</dbReference>
<gene>
    <name evidence="1" type="ORF">MARGE09_P0687</name>
</gene>
<dbReference type="InterPro" id="IPR012349">
    <property type="entry name" value="Split_barrel_FMN-bd"/>
</dbReference>
<dbReference type="SUPFAM" id="SSF50475">
    <property type="entry name" value="FMN-binding split barrel"/>
    <property type="match status" value="1"/>
</dbReference>
<evidence type="ECO:0008006" key="3">
    <source>
        <dbReference type="Google" id="ProtNLM"/>
    </source>
</evidence>
<name>A0AAN1WF73_9GAMM</name>
<proteinExistence type="predicted"/>
<dbReference type="Gene3D" id="2.30.110.10">
    <property type="entry name" value="Electron Transport, Fmn-binding Protein, Chain A"/>
    <property type="match status" value="1"/>
</dbReference>
<organism evidence="1 2">
    <name type="scientific">Marinagarivorans cellulosilyticus</name>
    <dbReference type="NCBI Taxonomy" id="2721545"/>
    <lineage>
        <taxon>Bacteria</taxon>
        <taxon>Pseudomonadati</taxon>
        <taxon>Pseudomonadota</taxon>
        <taxon>Gammaproteobacteria</taxon>
        <taxon>Cellvibrionales</taxon>
        <taxon>Cellvibrionaceae</taxon>
        <taxon>Marinagarivorans</taxon>
    </lineage>
</organism>
<reference evidence="1 2" key="1">
    <citation type="journal article" date="2022" name="IScience">
        <title>An ultrasensitive nanofiber-based assay for enzymatic hydrolysis and deep-sea microbial degradation of cellulose.</title>
        <authorList>
            <person name="Tsudome M."/>
            <person name="Tachioka M."/>
            <person name="Miyazaki M."/>
            <person name="Uchimura K."/>
            <person name="Tsuda M."/>
            <person name="Takaki Y."/>
            <person name="Deguchi S."/>
        </authorList>
    </citation>
    <scope>NUCLEOTIDE SEQUENCE [LARGE SCALE GENOMIC DNA]</scope>
    <source>
        <strain evidence="1 2">GE09</strain>
    </source>
</reference>
<dbReference type="Proteomes" id="UP001320119">
    <property type="component" value="Chromosome"/>
</dbReference>
<dbReference type="PANTHER" id="PTHR42815">
    <property type="entry name" value="FAD-BINDING, PUTATIVE (AFU_ORTHOLOGUE AFUA_6G07600)-RELATED"/>
    <property type="match status" value="1"/>
</dbReference>
<protein>
    <recommendedName>
        <fullName evidence="3">Flavin-nucleotide-binding protein</fullName>
    </recommendedName>
</protein>
<evidence type="ECO:0000313" key="1">
    <source>
        <dbReference type="EMBL" id="BCD96487.1"/>
    </source>
</evidence>
<keyword evidence="2" id="KW-1185">Reference proteome</keyword>
<dbReference type="PANTHER" id="PTHR42815:SF2">
    <property type="entry name" value="FAD-BINDING, PUTATIVE (AFU_ORTHOLOGUE AFUA_6G07600)-RELATED"/>
    <property type="match status" value="1"/>
</dbReference>
<evidence type="ECO:0000313" key="2">
    <source>
        <dbReference type="Proteomes" id="UP001320119"/>
    </source>
</evidence>
<accession>A0AAN1WF73</accession>
<sequence>MREKMAAIGKRVIRPYMPEQHRTFYGQLPFLVAGGIDELGWPWASVVSGQPGFAHSPTSTQLHLSSQAIQRLVDRKDPLTRTLTQPNSPIALLGIELNTRRRNRLNGRIATHSDGSATLEVDQAFGNCPKYIHTRELQFDNSTIASQAPNRPTEITTLDFAAQAFIQTADTFFVASSTTVDAKMPQANQGVDVSHRGGKPGFVKIEGNTLTIPDFAGNFHFNTLGNFLLNPKAGLVFPNFVTGDLLMLTGRVELLTEDDSTIRDFKGADRGWRFCLEKGLKMPRALGFSAKLVQTSPTTKTTGDWPSNIAIP</sequence>
<dbReference type="KEGG" id="marq:MARGE09_P0687"/>